<dbReference type="AlphaFoldDB" id="A0A6C0QXS9"/>
<protein>
    <recommendedName>
        <fullName evidence="3">Stage II sporulation protein M</fullName>
    </recommendedName>
</protein>
<sequence length="151" mass="17143">MTQPKSKIFLVYYMIFCISVVGIGVYLASVLDTDLFGANPPALQNEFMYLFLSHNIKNFVMYLLAFPISLFLQLFDFGGSAFQIAMSYRIQGPDATISRLIPHGLLEFPNMLFYQGMSQYVLFLGLMKKMIPLYVLSIIVLIIAAMLEGHF</sequence>
<reference evidence="1 2" key="1">
    <citation type="journal article" date="2020" name="Int. J. Med. Microbiol.">
        <title>Discovery of Paenibacillus larvae ERIC V: Phenotypic and genomic comparison to genotypes ERIC I-IV reveal different inventories of virulence factors which correlate with epidemiological prevalences of American Foulbrood.</title>
        <authorList>
            <person name="Beims H."/>
            <person name="Bunk B."/>
            <person name="Erler S."/>
            <person name="Mohr K.I."/>
            <person name="Sproer C."/>
            <person name="Pradella S."/>
            <person name="Gunther G."/>
            <person name="Rohde M."/>
            <person name="von der Ohe W."/>
            <person name="Steinert M."/>
        </authorList>
    </citation>
    <scope>NUCLEOTIDE SEQUENCE [LARGE SCALE GENOMIC DNA]</scope>
    <source>
        <strain evidence="1">Eric_V</strain>
    </source>
</reference>
<evidence type="ECO:0008006" key="3">
    <source>
        <dbReference type="Google" id="ProtNLM"/>
    </source>
</evidence>
<dbReference type="EMBL" id="CP019717">
    <property type="protein sequence ID" value="QHZ53579.1"/>
    <property type="molecule type" value="Genomic_DNA"/>
</dbReference>
<dbReference type="Proteomes" id="UP000464330">
    <property type="component" value="Chromosome"/>
</dbReference>
<gene>
    <name evidence="1" type="ORF">ERICV_04535</name>
</gene>
<dbReference type="RefSeq" id="WP_036655377.1">
    <property type="nucleotide sequence ID" value="NZ_CP019651.1"/>
</dbReference>
<organism evidence="1 2">
    <name type="scientific">Paenibacillus larvae subsp. larvae</name>
    <dbReference type="NCBI Taxonomy" id="147375"/>
    <lineage>
        <taxon>Bacteria</taxon>
        <taxon>Bacillati</taxon>
        <taxon>Bacillota</taxon>
        <taxon>Bacilli</taxon>
        <taxon>Bacillales</taxon>
        <taxon>Paenibacillaceae</taxon>
        <taxon>Paenibacillus</taxon>
    </lineage>
</organism>
<evidence type="ECO:0000313" key="2">
    <source>
        <dbReference type="Proteomes" id="UP000464330"/>
    </source>
</evidence>
<evidence type="ECO:0000313" key="1">
    <source>
        <dbReference type="EMBL" id="QHZ53579.1"/>
    </source>
</evidence>
<name>A0A6C0QXS9_9BACL</name>
<accession>A0A6C0QXS9</accession>
<proteinExistence type="predicted"/>